<dbReference type="SUPFAM" id="SSF46689">
    <property type="entry name" value="Homeodomain-like"/>
    <property type="match status" value="1"/>
</dbReference>
<proteinExistence type="predicted"/>
<keyword evidence="3" id="KW-0804">Transcription</keyword>
<protein>
    <submittedName>
        <fullName evidence="6">MurR/RpiR family transcriptional regulator</fullName>
    </submittedName>
</protein>
<feature type="domain" description="SIS" evidence="5">
    <location>
        <begin position="124"/>
        <end position="261"/>
    </location>
</feature>
<keyword evidence="1" id="KW-0805">Transcription regulation</keyword>
<dbReference type="InterPro" id="IPR047640">
    <property type="entry name" value="RpiR-like"/>
</dbReference>
<evidence type="ECO:0000313" key="6">
    <source>
        <dbReference type="EMBL" id="MFB9469384.1"/>
    </source>
</evidence>
<dbReference type="InterPro" id="IPR036388">
    <property type="entry name" value="WH-like_DNA-bd_sf"/>
</dbReference>
<accession>A0ABV5NGI4</accession>
<organism evidence="6 7">
    <name type="scientific">Nonomuraea salmonea</name>
    <dbReference type="NCBI Taxonomy" id="46181"/>
    <lineage>
        <taxon>Bacteria</taxon>
        <taxon>Bacillati</taxon>
        <taxon>Actinomycetota</taxon>
        <taxon>Actinomycetes</taxon>
        <taxon>Streptosporangiales</taxon>
        <taxon>Streptosporangiaceae</taxon>
        <taxon>Nonomuraea</taxon>
    </lineage>
</organism>
<dbReference type="EMBL" id="JBHMCF010000008">
    <property type="protein sequence ID" value="MFB9469384.1"/>
    <property type="molecule type" value="Genomic_DNA"/>
</dbReference>
<evidence type="ECO:0000259" key="5">
    <source>
        <dbReference type="PROSITE" id="PS51464"/>
    </source>
</evidence>
<sequence length="275" mass="29134">MESDAIVARLSAVYAELPPGERAVVRVLLDDHPFAALGSLRALAERAGVSPPTASRLFDRLGYAGFADFQTAVRDGARDRSRLLEYVTRPEDEPPGELGEAAEELRAGLDGTLAAVPAQLCHRAAGVLAEARTVWALGGPLSELAADYLIRQLAGLRPGAHRVPEPAHARARTVLDLGAADLVVAYDFRRYSPATARFVRAARGRGARLILVTDTWGSPLAAEAELLIALPREAAGPIAPLTHEIAVTELLLVATAARLAPADRLADLDALTQSL</sequence>
<feature type="domain" description="HTH rpiR-type" evidence="4">
    <location>
        <begin position="4"/>
        <end position="80"/>
    </location>
</feature>
<evidence type="ECO:0000313" key="7">
    <source>
        <dbReference type="Proteomes" id="UP001589568"/>
    </source>
</evidence>
<dbReference type="Gene3D" id="3.40.50.10490">
    <property type="entry name" value="Glucose-6-phosphate isomerase like protein, domain 1"/>
    <property type="match status" value="1"/>
</dbReference>
<dbReference type="Proteomes" id="UP001589568">
    <property type="component" value="Unassembled WGS sequence"/>
</dbReference>
<dbReference type="Gene3D" id="1.10.10.10">
    <property type="entry name" value="Winged helix-like DNA-binding domain superfamily/Winged helix DNA-binding domain"/>
    <property type="match status" value="1"/>
</dbReference>
<dbReference type="Pfam" id="PF01380">
    <property type="entry name" value="SIS"/>
    <property type="match status" value="1"/>
</dbReference>
<evidence type="ECO:0000256" key="3">
    <source>
        <dbReference type="ARBA" id="ARBA00023163"/>
    </source>
</evidence>
<dbReference type="SUPFAM" id="SSF53697">
    <property type="entry name" value="SIS domain"/>
    <property type="match status" value="1"/>
</dbReference>
<comment type="caution">
    <text evidence="6">The sequence shown here is derived from an EMBL/GenBank/DDBJ whole genome shotgun (WGS) entry which is preliminary data.</text>
</comment>
<dbReference type="RefSeq" id="WP_364372800.1">
    <property type="nucleotide sequence ID" value="NZ_JBHMCF010000008.1"/>
</dbReference>
<keyword evidence="7" id="KW-1185">Reference proteome</keyword>
<dbReference type="InterPro" id="IPR001347">
    <property type="entry name" value="SIS_dom"/>
</dbReference>
<reference evidence="6 7" key="1">
    <citation type="submission" date="2024-09" db="EMBL/GenBank/DDBJ databases">
        <authorList>
            <person name="Sun Q."/>
            <person name="Mori K."/>
        </authorList>
    </citation>
    <scope>NUCLEOTIDE SEQUENCE [LARGE SCALE GENOMIC DNA]</scope>
    <source>
        <strain evidence="6 7">JCM 3324</strain>
    </source>
</reference>
<name>A0ABV5NGI4_9ACTN</name>
<dbReference type="CDD" id="cd05013">
    <property type="entry name" value="SIS_RpiR"/>
    <property type="match status" value="1"/>
</dbReference>
<evidence type="ECO:0000256" key="1">
    <source>
        <dbReference type="ARBA" id="ARBA00023015"/>
    </source>
</evidence>
<gene>
    <name evidence="6" type="ORF">ACFFR3_07685</name>
</gene>
<dbReference type="InterPro" id="IPR000281">
    <property type="entry name" value="HTH_RpiR"/>
</dbReference>
<dbReference type="PANTHER" id="PTHR30514">
    <property type="entry name" value="GLUCOKINASE"/>
    <property type="match status" value="1"/>
</dbReference>
<keyword evidence="2" id="KW-0238">DNA-binding</keyword>
<dbReference type="PROSITE" id="PS51071">
    <property type="entry name" value="HTH_RPIR"/>
    <property type="match status" value="1"/>
</dbReference>
<dbReference type="PROSITE" id="PS51464">
    <property type="entry name" value="SIS"/>
    <property type="match status" value="1"/>
</dbReference>
<dbReference type="InterPro" id="IPR035472">
    <property type="entry name" value="RpiR-like_SIS"/>
</dbReference>
<evidence type="ECO:0000259" key="4">
    <source>
        <dbReference type="PROSITE" id="PS51071"/>
    </source>
</evidence>
<dbReference type="InterPro" id="IPR009057">
    <property type="entry name" value="Homeodomain-like_sf"/>
</dbReference>
<dbReference type="InterPro" id="IPR046348">
    <property type="entry name" value="SIS_dom_sf"/>
</dbReference>
<dbReference type="Pfam" id="PF01418">
    <property type="entry name" value="HTH_6"/>
    <property type="match status" value="1"/>
</dbReference>
<dbReference type="PANTHER" id="PTHR30514:SF18">
    <property type="entry name" value="RPIR-FAMILY TRANSCRIPTIONAL REGULATOR"/>
    <property type="match status" value="1"/>
</dbReference>
<evidence type="ECO:0000256" key="2">
    <source>
        <dbReference type="ARBA" id="ARBA00023125"/>
    </source>
</evidence>